<dbReference type="EMBL" id="QGGU01000005">
    <property type="protein sequence ID" value="PWK51815.1"/>
    <property type="molecule type" value="Genomic_DNA"/>
</dbReference>
<feature type="transmembrane region" description="Helical" evidence="1">
    <location>
        <begin position="6"/>
        <end position="24"/>
    </location>
</feature>
<reference evidence="2 3" key="1">
    <citation type="submission" date="2018-05" db="EMBL/GenBank/DDBJ databases">
        <title>Genomic Encyclopedia of Type Strains, Phase IV (KMG-IV): sequencing the most valuable type-strain genomes for metagenomic binning, comparative biology and taxonomic classification.</title>
        <authorList>
            <person name="Goeker M."/>
        </authorList>
    </citation>
    <scope>NUCLEOTIDE SEQUENCE [LARGE SCALE GENOMIC DNA]</scope>
    <source>
        <strain evidence="2 3">DSM 25350</strain>
    </source>
</reference>
<accession>A0A316FUR4</accession>
<name>A0A316FUR4_9GAMM</name>
<dbReference type="RefSeq" id="WP_109763206.1">
    <property type="nucleotide sequence ID" value="NZ_QGGU01000005.1"/>
</dbReference>
<keyword evidence="1" id="KW-0472">Membrane</keyword>
<organism evidence="2 3">
    <name type="scientific">Pleionea mediterranea</name>
    <dbReference type="NCBI Taxonomy" id="523701"/>
    <lineage>
        <taxon>Bacteria</taxon>
        <taxon>Pseudomonadati</taxon>
        <taxon>Pseudomonadota</taxon>
        <taxon>Gammaproteobacteria</taxon>
        <taxon>Oceanospirillales</taxon>
        <taxon>Pleioneaceae</taxon>
        <taxon>Pleionea</taxon>
    </lineage>
</organism>
<keyword evidence="1" id="KW-0812">Transmembrane</keyword>
<keyword evidence="1" id="KW-1133">Transmembrane helix</keyword>
<dbReference type="AlphaFoldDB" id="A0A316FUR4"/>
<evidence type="ECO:0000313" key="3">
    <source>
        <dbReference type="Proteomes" id="UP000245790"/>
    </source>
</evidence>
<proteinExistence type="predicted"/>
<sequence>MKNPTLYAFILLIVVLLIYLNALMSREIYNWIPTLRKKVSLWVLVWTVPVFGIFLANKLGNIGWFKGYKSQSGSSSVAGGFMEADSVFNPGVKNRIEMVEKQKSEIHHEHMQADGENTRNT</sequence>
<protein>
    <submittedName>
        <fullName evidence="2">Uncharacterized protein</fullName>
    </submittedName>
</protein>
<feature type="transmembrane region" description="Helical" evidence="1">
    <location>
        <begin position="39"/>
        <end position="56"/>
    </location>
</feature>
<evidence type="ECO:0000256" key="1">
    <source>
        <dbReference type="SAM" id="Phobius"/>
    </source>
</evidence>
<comment type="caution">
    <text evidence="2">The sequence shown here is derived from an EMBL/GenBank/DDBJ whole genome shotgun (WGS) entry which is preliminary data.</text>
</comment>
<dbReference type="OrthoDB" id="6402737at2"/>
<evidence type="ECO:0000313" key="2">
    <source>
        <dbReference type="EMBL" id="PWK51815.1"/>
    </source>
</evidence>
<gene>
    <name evidence="2" type="ORF">C8D97_105130</name>
</gene>
<dbReference type="Proteomes" id="UP000245790">
    <property type="component" value="Unassembled WGS sequence"/>
</dbReference>
<keyword evidence="3" id="KW-1185">Reference proteome</keyword>